<dbReference type="InterPro" id="IPR012337">
    <property type="entry name" value="RNaseH-like_sf"/>
</dbReference>
<evidence type="ECO:0008006" key="5">
    <source>
        <dbReference type="Google" id="ProtNLM"/>
    </source>
</evidence>
<dbReference type="InterPro" id="IPR002156">
    <property type="entry name" value="RNaseH_domain"/>
</dbReference>
<feature type="domain" description="RNase H type-1" evidence="1">
    <location>
        <begin position="223"/>
        <end position="301"/>
    </location>
</feature>
<dbReference type="InterPro" id="IPR036397">
    <property type="entry name" value="RNaseH_sf"/>
</dbReference>
<protein>
    <recommendedName>
        <fullName evidence="5">Reverse transcriptase zinc-binding domain-containing protein</fullName>
    </recommendedName>
</protein>
<reference evidence="3 4" key="1">
    <citation type="journal article" date="2021" name="Comput. Struct. Biotechnol. J.">
        <title>De novo genome assembly of the potent medicinal plant Rehmannia glutinosa using nanopore technology.</title>
        <authorList>
            <person name="Ma L."/>
            <person name="Dong C."/>
            <person name="Song C."/>
            <person name="Wang X."/>
            <person name="Zheng X."/>
            <person name="Niu Y."/>
            <person name="Chen S."/>
            <person name="Feng W."/>
        </authorList>
    </citation>
    <scope>NUCLEOTIDE SEQUENCE [LARGE SCALE GENOMIC DNA]</scope>
    <source>
        <strain evidence="3">DH-2019</strain>
    </source>
</reference>
<dbReference type="Proteomes" id="UP001318860">
    <property type="component" value="Unassembled WGS sequence"/>
</dbReference>
<evidence type="ECO:0000259" key="1">
    <source>
        <dbReference type="Pfam" id="PF13456"/>
    </source>
</evidence>
<accession>A0ABR0XSI3</accession>
<organism evidence="3 4">
    <name type="scientific">Rehmannia glutinosa</name>
    <name type="common">Chinese foxglove</name>
    <dbReference type="NCBI Taxonomy" id="99300"/>
    <lineage>
        <taxon>Eukaryota</taxon>
        <taxon>Viridiplantae</taxon>
        <taxon>Streptophyta</taxon>
        <taxon>Embryophyta</taxon>
        <taxon>Tracheophyta</taxon>
        <taxon>Spermatophyta</taxon>
        <taxon>Magnoliopsida</taxon>
        <taxon>eudicotyledons</taxon>
        <taxon>Gunneridae</taxon>
        <taxon>Pentapetalae</taxon>
        <taxon>asterids</taxon>
        <taxon>lamiids</taxon>
        <taxon>Lamiales</taxon>
        <taxon>Orobanchaceae</taxon>
        <taxon>Rehmannieae</taxon>
        <taxon>Rehmannia</taxon>
    </lineage>
</organism>
<dbReference type="SUPFAM" id="SSF53098">
    <property type="entry name" value="Ribonuclease H-like"/>
    <property type="match status" value="1"/>
</dbReference>
<sequence>MPIITSQSKNIWCWHPNKSGKFSVKSAYHEILSSGSFPFDFQLSLPSGSSLNPVWKRIWKLKVPPQFKFFAWRCSSEALSMVDFLAKHHITSSDLCPFCASTENANHAFVFCNFVEQVWRVSRIFEVVLHFKQSSFSSWYQDVILHSPPHIGNLFTIISCLIWYHMNKKKFKGIPSDPISIVMAAKTILRDFNFAECCPEVLSAPLSQPTHPPPLENFPRICFDGAISAQLKRCGVGVAVFDAKGLFVKGLSKKIMGIIDPKVAECLALREALKLVIDLNIGSFSVFGDAAQVILAANEQALGSSASSGIIQFCCSFISESCEMYGVGFFTAGPSLELLCQSLLGEFRAL</sequence>
<feature type="domain" description="Reverse transcriptase zinc-binding" evidence="2">
    <location>
        <begin position="22"/>
        <end position="119"/>
    </location>
</feature>
<keyword evidence="4" id="KW-1185">Reference proteome</keyword>
<evidence type="ECO:0000313" key="4">
    <source>
        <dbReference type="Proteomes" id="UP001318860"/>
    </source>
</evidence>
<dbReference type="InterPro" id="IPR026960">
    <property type="entry name" value="RVT-Znf"/>
</dbReference>
<dbReference type="Gene3D" id="3.30.420.10">
    <property type="entry name" value="Ribonuclease H-like superfamily/Ribonuclease H"/>
    <property type="match status" value="1"/>
</dbReference>
<dbReference type="Pfam" id="PF13966">
    <property type="entry name" value="zf-RVT"/>
    <property type="match status" value="1"/>
</dbReference>
<proteinExistence type="predicted"/>
<comment type="caution">
    <text evidence="3">The sequence shown here is derived from an EMBL/GenBank/DDBJ whole genome shotgun (WGS) entry which is preliminary data.</text>
</comment>
<evidence type="ECO:0000313" key="3">
    <source>
        <dbReference type="EMBL" id="KAK6162157.1"/>
    </source>
</evidence>
<dbReference type="Pfam" id="PF13456">
    <property type="entry name" value="RVT_3"/>
    <property type="match status" value="1"/>
</dbReference>
<evidence type="ECO:0000259" key="2">
    <source>
        <dbReference type="Pfam" id="PF13966"/>
    </source>
</evidence>
<name>A0ABR0XSI3_REHGL</name>
<dbReference type="EMBL" id="JABTTQ020000002">
    <property type="protein sequence ID" value="KAK6162157.1"/>
    <property type="molecule type" value="Genomic_DNA"/>
</dbReference>
<gene>
    <name evidence="3" type="ORF">DH2020_001998</name>
</gene>